<organism evidence="1 2">
    <name type="scientific">Monilinia fructicola</name>
    <name type="common">Brown rot fungus</name>
    <name type="synonym">Ciboria fructicola</name>
    <dbReference type="NCBI Taxonomy" id="38448"/>
    <lineage>
        <taxon>Eukaryota</taxon>
        <taxon>Fungi</taxon>
        <taxon>Dikarya</taxon>
        <taxon>Ascomycota</taxon>
        <taxon>Pezizomycotina</taxon>
        <taxon>Leotiomycetes</taxon>
        <taxon>Helotiales</taxon>
        <taxon>Sclerotiniaceae</taxon>
        <taxon>Monilinia</taxon>
    </lineage>
</organism>
<sequence length="348" mass="39862">MTMDVASIKLSDLLHHPDDLDKIPALKLEYTRKKSAVDSQLRSGLKEQLEVTQAGMHGITDGQRTVQLIKEEMMKIDKLCAEAQNMIKDFPNINLVSQTHRNFTAVETMRRNLVDFNERLTKVEGLLEEDDRDEDNMANLGRWRIIFARLDDTIDWFDEHIGKVAMNLIEVVVQGNSSLVVRLAVVIEAEEKSDKRVLALQEALKDHKEMAARFKSITDGAKSTRGYKEKFLMAIKLKAEGDIEETKQAFLEDPSKLEKSLRWFFNDLNAVKQGMVPLMPKKWKILKTYGKIYHQLMHDFLIGMIDDPDTTGSFGWTRNGVGQGFQTTHYQILGSMARSDLQNGKERF</sequence>
<protein>
    <recommendedName>
        <fullName evidence="3">Exocyst complex component Sec6</fullName>
    </recommendedName>
</protein>
<gene>
    <name evidence="1" type="ORF">EYC84_011077</name>
</gene>
<dbReference type="Pfam" id="PF06046">
    <property type="entry name" value="Sec6"/>
    <property type="match status" value="1"/>
</dbReference>
<proteinExistence type="predicted"/>
<dbReference type="PANTHER" id="PTHR21292:SF1">
    <property type="entry name" value="EXOCYST COMPLEX COMPONENT 3"/>
    <property type="match status" value="1"/>
</dbReference>
<name>A0A5M9J717_MONFR</name>
<reference evidence="1 2" key="1">
    <citation type="submission" date="2019-06" db="EMBL/GenBank/DDBJ databases">
        <title>Genome Sequence of the Brown Rot Fungal Pathogen Monilinia fructicola.</title>
        <authorList>
            <person name="De Miccolis Angelini R.M."/>
            <person name="Landi L."/>
            <person name="Abate D."/>
            <person name="Pollastro S."/>
            <person name="Romanazzi G."/>
            <person name="Faretra F."/>
        </authorList>
    </citation>
    <scope>NUCLEOTIDE SEQUENCE [LARGE SCALE GENOMIC DNA]</scope>
    <source>
        <strain evidence="1 2">Mfrc123</strain>
    </source>
</reference>
<dbReference type="EMBL" id="VICG01000014">
    <property type="protein sequence ID" value="KAA8565368.1"/>
    <property type="molecule type" value="Genomic_DNA"/>
</dbReference>
<accession>A0A5M9J717</accession>
<dbReference type="Proteomes" id="UP000322873">
    <property type="component" value="Unassembled WGS sequence"/>
</dbReference>
<dbReference type="GO" id="GO:0000149">
    <property type="term" value="F:SNARE binding"/>
    <property type="evidence" value="ECO:0007669"/>
    <property type="project" value="TreeGrafter"/>
</dbReference>
<comment type="caution">
    <text evidence="1">The sequence shown here is derived from an EMBL/GenBank/DDBJ whole genome shotgun (WGS) entry which is preliminary data.</text>
</comment>
<evidence type="ECO:0008006" key="3">
    <source>
        <dbReference type="Google" id="ProtNLM"/>
    </source>
</evidence>
<evidence type="ECO:0000313" key="1">
    <source>
        <dbReference type="EMBL" id="KAA8565368.1"/>
    </source>
</evidence>
<dbReference type="GO" id="GO:0006887">
    <property type="term" value="P:exocytosis"/>
    <property type="evidence" value="ECO:0007669"/>
    <property type="project" value="InterPro"/>
</dbReference>
<dbReference type="VEuPathDB" id="FungiDB:MFRU_045g00590"/>
<dbReference type="GO" id="GO:0000145">
    <property type="term" value="C:exocyst"/>
    <property type="evidence" value="ECO:0007669"/>
    <property type="project" value="InterPro"/>
</dbReference>
<dbReference type="AlphaFoldDB" id="A0A5M9J717"/>
<dbReference type="PANTHER" id="PTHR21292">
    <property type="entry name" value="EXOCYST COMPLEX COMPONENT SEC6-RELATED"/>
    <property type="match status" value="1"/>
</dbReference>
<dbReference type="GO" id="GO:0051601">
    <property type="term" value="P:exocyst localization"/>
    <property type="evidence" value="ECO:0007669"/>
    <property type="project" value="TreeGrafter"/>
</dbReference>
<keyword evidence="2" id="KW-1185">Reference proteome</keyword>
<evidence type="ECO:0000313" key="2">
    <source>
        <dbReference type="Proteomes" id="UP000322873"/>
    </source>
</evidence>
<dbReference type="InterPro" id="IPR010326">
    <property type="entry name" value="EXOC3/Sec6"/>
</dbReference>